<dbReference type="PANTHER" id="PTHR30589">
    <property type="entry name" value="PROLIPOPROTEIN DIACYLGLYCERYL TRANSFERASE"/>
    <property type="match status" value="1"/>
</dbReference>
<dbReference type="NCBIfam" id="TIGR00544">
    <property type="entry name" value="lgt"/>
    <property type="match status" value="1"/>
</dbReference>
<feature type="compositionally biased region" description="Basic residues" evidence="8">
    <location>
        <begin position="295"/>
        <end position="310"/>
    </location>
</feature>
<evidence type="ECO:0000256" key="5">
    <source>
        <dbReference type="ARBA" id="ARBA00022989"/>
    </source>
</evidence>
<keyword evidence="5 7" id="KW-1133">Transmembrane helix</keyword>
<comment type="pathway">
    <text evidence="7">Protein modification; lipoprotein biosynthesis (diacylglyceryl transfer).</text>
</comment>
<gene>
    <name evidence="7" type="primary">lgt</name>
    <name evidence="9" type="ORF">J2S00_003700</name>
</gene>
<organism evidence="9 10">
    <name type="scientific">Caldalkalibacillus uzonensis</name>
    <dbReference type="NCBI Taxonomy" id="353224"/>
    <lineage>
        <taxon>Bacteria</taxon>
        <taxon>Bacillati</taxon>
        <taxon>Bacillota</taxon>
        <taxon>Bacilli</taxon>
        <taxon>Bacillales</taxon>
        <taxon>Bacillaceae</taxon>
        <taxon>Caldalkalibacillus</taxon>
    </lineage>
</organism>
<keyword evidence="6 7" id="KW-0472">Membrane</keyword>
<evidence type="ECO:0000256" key="1">
    <source>
        <dbReference type="ARBA" id="ARBA00007150"/>
    </source>
</evidence>
<reference evidence="9 10" key="1">
    <citation type="submission" date="2023-07" db="EMBL/GenBank/DDBJ databases">
        <title>Genomic Encyclopedia of Type Strains, Phase IV (KMG-IV): sequencing the most valuable type-strain genomes for metagenomic binning, comparative biology and taxonomic classification.</title>
        <authorList>
            <person name="Goeker M."/>
        </authorList>
    </citation>
    <scope>NUCLEOTIDE SEQUENCE [LARGE SCALE GENOMIC DNA]</scope>
    <source>
        <strain evidence="9 10">DSM 17740</strain>
    </source>
</reference>
<dbReference type="PROSITE" id="PS01311">
    <property type="entry name" value="LGT"/>
    <property type="match status" value="1"/>
</dbReference>
<evidence type="ECO:0000256" key="2">
    <source>
        <dbReference type="ARBA" id="ARBA00022475"/>
    </source>
</evidence>
<feature type="region of interest" description="Disordered" evidence="8">
    <location>
        <begin position="291"/>
        <end position="310"/>
    </location>
</feature>
<feature type="transmembrane region" description="Helical" evidence="7">
    <location>
        <begin position="25"/>
        <end position="45"/>
    </location>
</feature>
<dbReference type="RefSeq" id="WP_307343224.1">
    <property type="nucleotide sequence ID" value="NZ_JAUSUQ010000021.1"/>
</dbReference>
<feature type="transmembrane region" description="Helical" evidence="7">
    <location>
        <begin position="255"/>
        <end position="273"/>
    </location>
</feature>
<keyword evidence="4 7" id="KW-0812">Transmembrane</keyword>
<dbReference type="GO" id="GO:0016740">
    <property type="term" value="F:transferase activity"/>
    <property type="evidence" value="ECO:0007669"/>
    <property type="project" value="UniProtKB-KW"/>
</dbReference>
<dbReference type="Pfam" id="PF01790">
    <property type="entry name" value="LGT"/>
    <property type="match status" value="1"/>
</dbReference>
<feature type="binding site" evidence="7">
    <location>
        <position position="142"/>
    </location>
    <ligand>
        <name>a 1,2-diacyl-sn-glycero-3-phospho-(1'-sn-glycerol)</name>
        <dbReference type="ChEBI" id="CHEBI:64716"/>
    </ligand>
</feature>
<dbReference type="EC" id="2.5.1.145" evidence="7"/>
<keyword evidence="10" id="KW-1185">Reference proteome</keyword>
<comment type="function">
    <text evidence="7">Catalyzes the transfer of the diacylglyceryl group from phosphatidylglycerol to the sulfhydryl group of the N-terminal cysteine of a prolipoprotein, the first step in the formation of mature lipoproteins.</text>
</comment>
<dbReference type="InterPro" id="IPR001640">
    <property type="entry name" value="Lgt"/>
</dbReference>
<dbReference type="PANTHER" id="PTHR30589:SF0">
    <property type="entry name" value="PHOSPHATIDYLGLYCEROL--PROLIPOPROTEIN DIACYLGLYCERYL TRANSFERASE"/>
    <property type="match status" value="1"/>
</dbReference>
<evidence type="ECO:0000313" key="10">
    <source>
        <dbReference type="Proteomes" id="UP001232445"/>
    </source>
</evidence>
<keyword evidence="2 7" id="KW-1003">Cell membrane</keyword>
<feature type="transmembrane region" description="Helical" evidence="7">
    <location>
        <begin position="195"/>
        <end position="213"/>
    </location>
</feature>
<evidence type="ECO:0000256" key="7">
    <source>
        <dbReference type="HAMAP-Rule" id="MF_01147"/>
    </source>
</evidence>
<comment type="catalytic activity">
    <reaction evidence="7">
        <text>L-cysteinyl-[prolipoprotein] + a 1,2-diacyl-sn-glycero-3-phospho-(1'-sn-glycerol) = an S-1,2-diacyl-sn-glyceryl-L-cysteinyl-[prolipoprotein] + sn-glycerol 1-phosphate + H(+)</text>
        <dbReference type="Rhea" id="RHEA:56712"/>
        <dbReference type="Rhea" id="RHEA-COMP:14679"/>
        <dbReference type="Rhea" id="RHEA-COMP:14680"/>
        <dbReference type="ChEBI" id="CHEBI:15378"/>
        <dbReference type="ChEBI" id="CHEBI:29950"/>
        <dbReference type="ChEBI" id="CHEBI:57685"/>
        <dbReference type="ChEBI" id="CHEBI:64716"/>
        <dbReference type="ChEBI" id="CHEBI:140658"/>
        <dbReference type="EC" id="2.5.1.145"/>
    </reaction>
</comment>
<dbReference type="Proteomes" id="UP001232445">
    <property type="component" value="Unassembled WGS sequence"/>
</dbReference>
<proteinExistence type="inferred from homology"/>
<comment type="subcellular location">
    <subcellularLocation>
        <location evidence="7">Cell membrane</location>
        <topology evidence="7">Multi-pass membrane protein</topology>
    </subcellularLocation>
</comment>
<evidence type="ECO:0000313" key="9">
    <source>
        <dbReference type="EMBL" id="MDQ0340860.1"/>
    </source>
</evidence>
<name>A0ABU0CXN2_9BACI</name>
<accession>A0ABU0CXN2</accession>
<feature type="transmembrane region" description="Helical" evidence="7">
    <location>
        <begin position="57"/>
        <end position="79"/>
    </location>
</feature>
<evidence type="ECO:0000256" key="6">
    <source>
        <dbReference type="ARBA" id="ARBA00023136"/>
    </source>
</evidence>
<sequence length="310" mass="35209">MTGYVAAEAIQPLDPIAFQLGPLTVHWYGLIIGVGALLGLMWAISEGKRHGIVPDTFMDLMLYGVPAAIIGARLYYVIFQWDYYRQNPADIIAIWKGGLAIHGALIASVLVVIWFSSKRQIPFWKLMDMVAPGLILGQAIGRWGNFMNQEAHGGVVSRELLEGLFLPEFIINQMYIYNPAPGMGLEPGYYYHHPTFLYESIWNLLGFVVLVGIIRRLNIRQGEVFLSYLIWYSTGRFFIEGLRTDSLMLTEFLRAAQVMSITLIVIAIAVLILRRQSGWANVSYWTPVPQQKMQAKQRAKQKGKKKRKQR</sequence>
<comment type="similarity">
    <text evidence="1 7">Belongs to the Lgt family.</text>
</comment>
<evidence type="ECO:0000256" key="4">
    <source>
        <dbReference type="ARBA" id="ARBA00022692"/>
    </source>
</evidence>
<keyword evidence="3 7" id="KW-0808">Transferase</keyword>
<feature type="transmembrane region" description="Helical" evidence="7">
    <location>
        <begin position="91"/>
        <end position="115"/>
    </location>
</feature>
<dbReference type="EMBL" id="JAUSUQ010000021">
    <property type="protein sequence ID" value="MDQ0340860.1"/>
    <property type="molecule type" value="Genomic_DNA"/>
</dbReference>
<feature type="transmembrane region" description="Helical" evidence="7">
    <location>
        <begin position="225"/>
        <end position="243"/>
    </location>
</feature>
<protein>
    <recommendedName>
        <fullName evidence="7">Phosphatidylglycerol--prolipoprotein diacylglyceryl transferase</fullName>
        <ecNumber evidence="7">2.5.1.145</ecNumber>
    </recommendedName>
</protein>
<evidence type="ECO:0000256" key="8">
    <source>
        <dbReference type="SAM" id="MobiDB-lite"/>
    </source>
</evidence>
<dbReference type="HAMAP" id="MF_01147">
    <property type="entry name" value="Lgt"/>
    <property type="match status" value="1"/>
</dbReference>
<comment type="caution">
    <text evidence="9">The sequence shown here is derived from an EMBL/GenBank/DDBJ whole genome shotgun (WGS) entry which is preliminary data.</text>
</comment>
<evidence type="ECO:0000256" key="3">
    <source>
        <dbReference type="ARBA" id="ARBA00022679"/>
    </source>
</evidence>